<protein>
    <submittedName>
        <fullName evidence="2">Uncharacterized protein</fullName>
    </submittedName>
</protein>
<evidence type="ECO:0000313" key="2">
    <source>
        <dbReference type="EMBL" id="KAJ1135762.1"/>
    </source>
</evidence>
<evidence type="ECO:0000256" key="1">
    <source>
        <dbReference type="SAM" id="MobiDB-lite"/>
    </source>
</evidence>
<feature type="compositionally biased region" description="Polar residues" evidence="1">
    <location>
        <begin position="43"/>
        <end position="53"/>
    </location>
</feature>
<dbReference type="Proteomes" id="UP001066276">
    <property type="component" value="Chromosome 6"/>
</dbReference>
<dbReference type="EMBL" id="JANPWB010000010">
    <property type="protein sequence ID" value="KAJ1135762.1"/>
    <property type="molecule type" value="Genomic_DNA"/>
</dbReference>
<proteinExistence type="predicted"/>
<organism evidence="2 3">
    <name type="scientific">Pleurodeles waltl</name>
    <name type="common">Iberian ribbed newt</name>
    <dbReference type="NCBI Taxonomy" id="8319"/>
    <lineage>
        <taxon>Eukaryota</taxon>
        <taxon>Metazoa</taxon>
        <taxon>Chordata</taxon>
        <taxon>Craniata</taxon>
        <taxon>Vertebrata</taxon>
        <taxon>Euteleostomi</taxon>
        <taxon>Amphibia</taxon>
        <taxon>Batrachia</taxon>
        <taxon>Caudata</taxon>
        <taxon>Salamandroidea</taxon>
        <taxon>Salamandridae</taxon>
        <taxon>Pleurodelinae</taxon>
        <taxon>Pleurodeles</taxon>
    </lineage>
</organism>
<feature type="compositionally biased region" description="Basic and acidic residues" evidence="1">
    <location>
        <begin position="28"/>
        <end position="39"/>
    </location>
</feature>
<dbReference type="AlphaFoldDB" id="A0AAV7Q5A9"/>
<comment type="caution">
    <text evidence="2">The sequence shown here is derived from an EMBL/GenBank/DDBJ whole genome shotgun (WGS) entry which is preliminary data.</text>
</comment>
<sequence length="90" mass="10195">MKRCGALTGAPLSLYRWWYELPHVTAPEHSDLTTKHQPRDNIASDSENKQLQSSEKESFQAPLQSLILTLWRRSPGDDWVVLGANLPVLP</sequence>
<name>A0AAV7Q5A9_PLEWA</name>
<keyword evidence="3" id="KW-1185">Reference proteome</keyword>
<reference evidence="2" key="1">
    <citation type="journal article" date="2022" name="bioRxiv">
        <title>Sequencing and chromosome-scale assembly of the giantPleurodeles waltlgenome.</title>
        <authorList>
            <person name="Brown T."/>
            <person name="Elewa A."/>
            <person name="Iarovenko S."/>
            <person name="Subramanian E."/>
            <person name="Araus A.J."/>
            <person name="Petzold A."/>
            <person name="Susuki M."/>
            <person name="Suzuki K.-i.T."/>
            <person name="Hayashi T."/>
            <person name="Toyoda A."/>
            <person name="Oliveira C."/>
            <person name="Osipova E."/>
            <person name="Leigh N.D."/>
            <person name="Simon A."/>
            <person name="Yun M.H."/>
        </authorList>
    </citation>
    <scope>NUCLEOTIDE SEQUENCE</scope>
    <source>
        <strain evidence="2">20211129_DDA</strain>
        <tissue evidence="2">Liver</tissue>
    </source>
</reference>
<accession>A0AAV7Q5A9</accession>
<gene>
    <name evidence="2" type="ORF">NDU88_002193</name>
</gene>
<feature type="region of interest" description="Disordered" evidence="1">
    <location>
        <begin position="28"/>
        <end position="59"/>
    </location>
</feature>
<evidence type="ECO:0000313" key="3">
    <source>
        <dbReference type="Proteomes" id="UP001066276"/>
    </source>
</evidence>